<evidence type="ECO:0000313" key="4">
    <source>
        <dbReference type="Proteomes" id="UP001153269"/>
    </source>
</evidence>
<proteinExistence type="predicted"/>
<accession>A0A9N7YBN0</accession>
<dbReference type="InterPro" id="IPR031692">
    <property type="entry name" value="EHD_N"/>
</dbReference>
<feature type="chain" id="PRO_5040378634" description="EH domain-containing protein" evidence="1">
    <location>
        <begin position="21"/>
        <end position="146"/>
    </location>
</feature>
<protein>
    <recommendedName>
        <fullName evidence="2">EH domain-containing protein</fullName>
    </recommendedName>
</protein>
<sequence length="146" mass="16317">MKGTVSICCLLSLLLLQATAEEEDAASVLRDKSHIDETLRLSSEEKAGDYAAALERLRKIYHTAIKPMEQAYKYNELRQHEISDGEITSKPLVLFLGPWSVGKSSMINYLLGLNDSPYQLYTGAEPTTSEFTVIMHGRRSAPLRVL</sequence>
<evidence type="ECO:0000313" key="3">
    <source>
        <dbReference type="EMBL" id="CAB1420257.1"/>
    </source>
</evidence>
<name>A0A9N7YBN0_PLEPL</name>
<dbReference type="SUPFAM" id="SSF52540">
    <property type="entry name" value="P-loop containing nucleoside triphosphate hydrolases"/>
    <property type="match status" value="1"/>
</dbReference>
<comment type="caution">
    <text evidence="3">The sequence shown here is derived from an EMBL/GenBank/DDBJ whole genome shotgun (WGS) entry which is preliminary data.</text>
</comment>
<dbReference type="Gene3D" id="1.10.268.20">
    <property type="match status" value="1"/>
</dbReference>
<feature type="domain" description="EH" evidence="2">
    <location>
        <begin position="56"/>
        <end position="87"/>
    </location>
</feature>
<dbReference type="InterPro" id="IPR027417">
    <property type="entry name" value="P-loop_NTPase"/>
</dbReference>
<evidence type="ECO:0000259" key="2">
    <source>
        <dbReference type="Pfam" id="PF16880"/>
    </source>
</evidence>
<reference evidence="3" key="1">
    <citation type="submission" date="2020-03" db="EMBL/GenBank/DDBJ databases">
        <authorList>
            <person name="Weist P."/>
        </authorList>
    </citation>
    <scope>NUCLEOTIDE SEQUENCE</scope>
</reference>
<dbReference type="AlphaFoldDB" id="A0A9N7YBN0"/>
<dbReference type="Proteomes" id="UP001153269">
    <property type="component" value="Unassembled WGS sequence"/>
</dbReference>
<gene>
    <name evidence="3" type="ORF">PLEPLA_LOCUS8132</name>
</gene>
<keyword evidence="1" id="KW-0732">Signal</keyword>
<evidence type="ECO:0000256" key="1">
    <source>
        <dbReference type="SAM" id="SignalP"/>
    </source>
</evidence>
<dbReference type="Gene3D" id="3.40.50.300">
    <property type="entry name" value="P-loop containing nucleotide triphosphate hydrolases"/>
    <property type="match status" value="1"/>
</dbReference>
<dbReference type="PANTHER" id="PTHR43681">
    <property type="entry name" value="TRANSMEMBRANE GTPASE FZO"/>
    <property type="match status" value="1"/>
</dbReference>
<dbReference type="Pfam" id="PF16880">
    <property type="entry name" value="EHD_N"/>
    <property type="match status" value="1"/>
</dbReference>
<dbReference type="PANTHER" id="PTHR43681:SF1">
    <property type="entry name" value="SARCALUMENIN"/>
    <property type="match status" value="1"/>
</dbReference>
<dbReference type="InterPro" id="IPR051943">
    <property type="entry name" value="TRAFAC_Dynamin-like_GTPase"/>
</dbReference>
<organism evidence="3 4">
    <name type="scientific">Pleuronectes platessa</name>
    <name type="common">European plaice</name>
    <dbReference type="NCBI Taxonomy" id="8262"/>
    <lineage>
        <taxon>Eukaryota</taxon>
        <taxon>Metazoa</taxon>
        <taxon>Chordata</taxon>
        <taxon>Craniata</taxon>
        <taxon>Vertebrata</taxon>
        <taxon>Euteleostomi</taxon>
        <taxon>Actinopterygii</taxon>
        <taxon>Neopterygii</taxon>
        <taxon>Teleostei</taxon>
        <taxon>Neoteleostei</taxon>
        <taxon>Acanthomorphata</taxon>
        <taxon>Carangaria</taxon>
        <taxon>Pleuronectiformes</taxon>
        <taxon>Pleuronectoidei</taxon>
        <taxon>Pleuronectidae</taxon>
        <taxon>Pleuronectes</taxon>
    </lineage>
</organism>
<keyword evidence="4" id="KW-1185">Reference proteome</keyword>
<dbReference type="EMBL" id="CADEAL010000445">
    <property type="protein sequence ID" value="CAB1420257.1"/>
    <property type="molecule type" value="Genomic_DNA"/>
</dbReference>
<feature type="signal peptide" evidence="1">
    <location>
        <begin position="1"/>
        <end position="20"/>
    </location>
</feature>